<evidence type="ECO:0000313" key="1">
    <source>
        <dbReference type="EMBL" id="KAK3721354.1"/>
    </source>
</evidence>
<reference evidence="1" key="1">
    <citation type="submission" date="2023-07" db="EMBL/GenBank/DDBJ databases">
        <title>Black Yeasts Isolated from many extreme environments.</title>
        <authorList>
            <person name="Coleine C."/>
            <person name="Stajich J.E."/>
            <person name="Selbmann L."/>
        </authorList>
    </citation>
    <scope>NUCLEOTIDE SEQUENCE</scope>
    <source>
        <strain evidence="1">CCFEE 5714</strain>
    </source>
</reference>
<accession>A0ACC3NR16</accession>
<dbReference type="EMBL" id="JAUTXU010000018">
    <property type="protein sequence ID" value="KAK3721354.1"/>
    <property type="molecule type" value="Genomic_DNA"/>
</dbReference>
<protein>
    <submittedName>
        <fullName evidence="1">Uncharacterized protein</fullName>
    </submittedName>
</protein>
<organism evidence="1 2">
    <name type="scientific">Vermiconidia calcicola</name>
    <dbReference type="NCBI Taxonomy" id="1690605"/>
    <lineage>
        <taxon>Eukaryota</taxon>
        <taxon>Fungi</taxon>
        <taxon>Dikarya</taxon>
        <taxon>Ascomycota</taxon>
        <taxon>Pezizomycotina</taxon>
        <taxon>Dothideomycetes</taxon>
        <taxon>Dothideomycetidae</taxon>
        <taxon>Mycosphaerellales</taxon>
        <taxon>Extremaceae</taxon>
        <taxon>Vermiconidia</taxon>
    </lineage>
</organism>
<evidence type="ECO:0000313" key="2">
    <source>
        <dbReference type="Proteomes" id="UP001281147"/>
    </source>
</evidence>
<dbReference type="Proteomes" id="UP001281147">
    <property type="component" value="Unassembled WGS sequence"/>
</dbReference>
<sequence>MAPRRAEDEIALLTRTMNDQTDTTPSMISITCAHMLTPEEYKALGAVIYTTPWVDDTFASPPNRYLVIVVRAGYNPVADGDLARLPNTASGHARWTLKWNLEYSTKHSKLLVKVHPAYYDHIAPVRPKDSPSMYQYPSQMVNRTVPISKIVRNDVRKPVTTDKQGFHVFNTRQLMANETLTDEDWRELINEQGYWAANDGGLYRNLDEEGCSMWSAERPVPEKQAEYMQPLAFSVDGGLPTSQIWTTHPFVEDGSYLTKEHDLVLYKKGFRKATADTIVLLVDDVDGNARWTTGSAFTASVPLPNIHQSTKDMIGKQRIESYQSNASLQHAAGSTQYAAGSTQGVTPMATATNIVFPKAPVGDLVGQTQRTKEPTPSASPSLAGTKRKAGSLREAVLTRNLP</sequence>
<gene>
    <name evidence="1" type="ORF">LTR37_003230</name>
</gene>
<name>A0ACC3NR16_9PEZI</name>
<keyword evidence="2" id="KW-1185">Reference proteome</keyword>
<comment type="caution">
    <text evidence="1">The sequence shown here is derived from an EMBL/GenBank/DDBJ whole genome shotgun (WGS) entry which is preliminary data.</text>
</comment>
<proteinExistence type="predicted"/>